<dbReference type="GO" id="GO:0006508">
    <property type="term" value="P:proteolysis"/>
    <property type="evidence" value="ECO:0007669"/>
    <property type="project" value="InterPro"/>
</dbReference>
<keyword evidence="12" id="KW-0121">Carboxypeptidase</keyword>
<evidence type="ECO:0000256" key="8">
    <source>
        <dbReference type="PIRSR" id="PIRSR618044-2"/>
    </source>
</evidence>
<evidence type="ECO:0000256" key="3">
    <source>
        <dbReference type="ARBA" id="ARBA00022801"/>
    </source>
</evidence>
<sequence>MRKLIIMVAVLLLFFATIFPKESKADLDLYSEAVILIDAKSGNVLFEKNSEQMMYPASITKIVTGIIAIEEGNLDDIVTISENARNQVGTRVYLLEGEKVPLLKLIQGLLINSGNDAGTAIAEYFNGSEKAFADRMTKFVKEKIGVHDTVFKNPHGLFDEEHVTTAKDMAKIAQYAMKNDQFREIVSTKEMDWVGEGWETTLYNHHRLLWDYEGTTGIKNGWVEQSGHTLVTSATRDGQELIVVTLNAPSAQNAYYDTMALLDYGFFNFSTEKIASAGDVLTSEDGEKYNVINDIWITTEEETMISYKVDDEGQFIVTNGKESDIILDSVELESSEQLTRGAISPIQEKENSKQTESNPTFSLVWIAIVLLSLFAAFLLLNFRLKEKRNKTKMDYSLRSLK</sequence>
<evidence type="ECO:0000256" key="4">
    <source>
        <dbReference type="ARBA" id="ARBA00022960"/>
    </source>
</evidence>
<dbReference type="SUPFAM" id="SSF56601">
    <property type="entry name" value="beta-lactamase/transpeptidase-like"/>
    <property type="match status" value="1"/>
</dbReference>
<dbReference type="PANTHER" id="PTHR21581:SF33">
    <property type="entry name" value="D-ALANYL-D-ALANINE CARBOXYPEPTIDASE DACB"/>
    <property type="match status" value="1"/>
</dbReference>
<protein>
    <submittedName>
        <fullName evidence="12">D-alanyl-D-alanine carboxypeptidase</fullName>
    </submittedName>
</protein>
<keyword evidence="10" id="KW-1133">Transmembrane helix</keyword>
<feature type="active site" description="Acyl-ester intermediate" evidence="7">
    <location>
        <position position="58"/>
    </location>
</feature>
<dbReference type="GO" id="GO:0071555">
    <property type="term" value="P:cell wall organization"/>
    <property type="evidence" value="ECO:0007669"/>
    <property type="project" value="UniProtKB-KW"/>
</dbReference>
<dbReference type="KEGG" id="bcoh:BC6307_09855"/>
<evidence type="ECO:0000256" key="10">
    <source>
        <dbReference type="SAM" id="Phobius"/>
    </source>
</evidence>
<organism evidence="12 13">
    <name type="scientific">Sutcliffiella cohnii</name>
    <dbReference type="NCBI Taxonomy" id="33932"/>
    <lineage>
        <taxon>Bacteria</taxon>
        <taxon>Bacillati</taxon>
        <taxon>Bacillota</taxon>
        <taxon>Bacilli</taxon>
        <taxon>Bacillales</taxon>
        <taxon>Bacillaceae</taxon>
        <taxon>Sutcliffiella</taxon>
    </lineage>
</organism>
<keyword evidence="10" id="KW-0812">Transmembrane</keyword>
<dbReference type="GO" id="GO:0009252">
    <property type="term" value="P:peptidoglycan biosynthetic process"/>
    <property type="evidence" value="ECO:0007669"/>
    <property type="project" value="UniProtKB-KW"/>
</dbReference>
<dbReference type="STRING" id="1314751.GCA_001591425_01288"/>
<dbReference type="InterPro" id="IPR018044">
    <property type="entry name" value="Peptidase_S11"/>
</dbReference>
<gene>
    <name evidence="12" type="ORF">BC6307_09855</name>
</gene>
<evidence type="ECO:0000256" key="7">
    <source>
        <dbReference type="PIRSR" id="PIRSR618044-1"/>
    </source>
</evidence>
<evidence type="ECO:0000313" key="13">
    <source>
        <dbReference type="Proteomes" id="UP000215224"/>
    </source>
</evidence>
<feature type="domain" description="Peptidase S11 D-alanyl-D-alanine carboxypeptidase A N-terminal" evidence="11">
    <location>
        <begin position="26"/>
        <end position="249"/>
    </location>
</feature>
<dbReference type="RefSeq" id="WP_066413636.1">
    <property type="nucleotide sequence ID" value="NZ_CP018866.1"/>
</dbReference>
<accession>A0A223KPW3</accession>
<dbReference type="PANTHER" id="PTHR21581">
    <property type="entry name" value="D-ALANYL-D-ALANINE CARBOXYPEPTIDASE"/>
    <property type="match status" value="1"/>
</dbReference>
<keyword evidence="5" id="KW-0573">Peptidoglycan synthesis</keyword>
<evidence type="ECO:0000256" key="9">
    <source>
        <dbReference type="RuleBase" id="RU004016"/>
    </source>
</evidence>
<keyword evidence="13" id="KW-1185">Reference proteome</keyword>
<dbReference type="InterPro" id="IPR012338">
    <property type="entry name" value="Beta-lactam/transpept-like"/>
</dbReference>
<dbReference type="PRINTS" id="PR00725">
    <property type="entry name" value="DADACBPTASE1"/>
</dbReference>
<proteinExistence type="inferred from homology"/>
<evidence type="ECO:0000256" key="6">
    <source>
        <dbReference type="ARBA" id="ARBA00023316"/>
    </source>
</evidence>
<keyword evidence="4" id="KW-0133">Cell shape</keyword>
<keyword evidence="10" id="KW-0472">Membrane</keyword>
<feature type="binding site" evidence="8">
    <location>
        <position position="219"/>
    </location>
    <ligand>
        <name>substrate</name>
    </ligand>
</feature>
<dbReference type="Pfam" id="PF00768">
    <property type="entry name" value="Peptidase_S11"/>
    <property type="match status" value="1"/>
</dbReference>
<dbReference type="GO" id="GO:0008360">
    <property type="term" value="P:regulation of cell shape"/>
    <property type="evidence" value="ECO:0007669"/>
    <property type="project" value="UniProtKB-KW"/>
</dbReference>
<dbReference type="EMBL" id="CP018866">
    <property type="protein sequence ID" value="AST91565.1"/>
    <property type="molecule type" value="Genomic_DNA"/>
</dbReference>
<dbReference type="AlphaFoldDB" id="A0A223KPW3"/>
<evidence type="ECO:0000256" key="1">
    <source>
        <dbReference type="ARBA" id="ARBA00007164"/>
    </source>
</evidence>
<evidence type="ECO:0000259" key="11">
    <source>
        <dbReference type="Pfam" id="PF00768"/>
    </source>
</evidence>
<keyword evidence="2" id="KW-0732">Signal</keyword>
<evidence type="ECO:0000256" key="5">
    <source>
        <dbReference type="ARBA" id="ARBA00022984"/>
    </source>
</evidence>
<evidence type="ECO:0000256" key="2">
    <source>
        <dbReference type="ARBA" id="ARBA00022729"/>
    </source>
</evidence>
<feature type="transmembrane region" description="Helical" evidence="10">
    <location>
        <begin position="363"/>
        <end position="382"/>
    </location>
</feature>
<keyword evidence="12" id="KW-0645">Protease</keyword>
<keyword evidence="6" id="KW-0961">Cell wall biogenesis/degradation</keyword>
<comment type="similarity">
    <text evidence="1 9">Belongs to the peptidase S11 family.</text>
</comment>
<reference evidence="12 13" key="1">
    <citation type="submission" date="2016-12" db="EMBL/GenBank/DDBJ databases">
        <title>The whole genome sequencing and assembly of Bacillus cohnii DSM 6307T strain.</title>
        <authorList>
            <person name="Lee Y.-J."/>
            <person name="Yi H."/>
            <person name="Bahn Y.-S."/>
            <person name="Kim J.F."/>
            <person name="Lee D.-W."/>
        </authorList>
    </citation>
    <scope>NUCLEOTIDE SEQUENCE [LARGE SCALE GENOMIC DNA]</scope>
    <source>
        <strain evidence="12 13">DSM 6307</strain>
    </source>
</reference>
<feature type="active site" description="Proton acceptor" evidence="7">
    <location>
        <position position="61"/>
    </location>
</feature>
<name>A0A223KPW3_9BACI</name>
<dbReference type="Gene3D" id="3.40.710.10">
    <property type="entry name" value="DD-peptidase/beta-lactamase superfamily"/>
    <property type="match status" value="1"/>
</dbReference>
<keyword evidence="3" id="KW-0378">Hydrolase</keyword>
<dbReference type="Proteomes" id="UP000215224">
    <property type="component" value="Chromosome"/>
</dbReference>
<dbReference type="InterPro" id="IPR001967">
    <property type="entry name" value="Peptidase_S11_N"/>
</dbReference>
<feature type="active site" evidence="7">
    <location>
        <position position="113"/>
    </location>
</feature>
<evidence type="ECO:0000313" key="12">
    <source>
        <dbReference type="EMBL" id="AST91565.1"/>
    </source>
</evidence>
<dbReference type="GO" id="GO:0009002">
    <property type="term" value="F:serine-type D-Ala-D-Ala carboxypeptidase activity"/>
    <property type="evidence" value="ECO:0007669"/>
    <property type="project" value="InterPro"/>
</dbReference>